<accession>A0ABD1EEL9</accession>
<keyword evidence="3" id="KW-1185">Reference proteome</keyword>
<organism evidence="2 3">
    <name type="scientific">Hypothenemus hampei</name>
    <name type="common">Coffee berry borer</name>
    <dbReference type="NCBI Taxonomy" id="57062"/>
    <lineage>
        <taxon>Eukaryota</taxon>
        <taxon>Metazoa</taxon>
        <taxon>Ecdysozoa</taxon>
        <taxon>Arthropoda</taxon>
        <taxon>Hexapoda</taxon>
        <taxon>Insecta</taxon>
        <taxon>Pterygota</taxon>
        <taxon>Neoptera</taxon>
        <taxon>Endopterygota</taxon>
        <taxon>Coleoptera</taxon>
        <taxon>Polyphaga</taxon>
        <taxon>Cucujiformia</taxon>
        <taxon>Curculionidae</taxon>
        <taxon>Scolytinae</taxon>
        <taxon>Hypothenemus</taxon>
    </lineage>
</organism>
<dbReference type="Pfam" id="PF10545">
    <property type="entry name" value="MADF_DNA_bdg"/>
    <property type="match status" value="1"/>
</dbReference>
<dbReference type="AlphaFoldDB" id="A0ABD1EEL9"/>
<gene>
    <name evidence="2" type="ORF">ABEB36_012627</name>
</gene>
<comment type="caution">
    <text evidence="2">The sequence shown here is derived from an EMBL/GenBank/DDBJ whole genome shotgun (WGS) entry which is preliminary data.</text>
</comment>
<evidence type="ECO:0000313" key="3">
    <source>
        <dbReference type="Proteomes" id="UP001566132"/>
    </source>
</evidence>
<dbReference type="Proteomes" id="UP001566132">
    <property type="component" value="Unassembled WGS sequence"/>
</dbReference>
<feature type="domain" description="MADF" evidence="1">
    <location>
        <begin position="14"/>
        <end position="111"/>
    </location>
</feature>
<reference evidence="2 3" key="1">
    <citation type="submission" date="2024-05" db="EMBL/GenBank/DDBJ databases">
        <title>Genetic variation in Jamaican populations of the coffee berry borer (Hypothenemus hampei).</title>
        <authorList>
            <person name="Errbii M."/>
            <person name="Myrie A."/>
        </authorList>
    </citation>
    <scope>NUCLEOTIDE SEQUENCE [LARGE SCALE GENOMIC DNA]</scope>
    <source>
        <strain evidence="2">JA-Hopewell-2020-01-JO</strain>
        <tissue evidence="2">Whole body</tissue>
    </source>
</reference>
<dbReference type="InterPro" id="IPR006578">
    <property type="entry name" value="MADF-dom"/>
</dbReference>
<dbReference type="PROSITE" id="PS51029">
    <property type="entry name" value="MADF"/>
    <property type="match status" value="1"/>
</dbReference>
<dbReference type="PANTHER" id="PTHR21505:SF8">
    <property type="entry name" value="DPT-YFP REPRESSOR BY OVEREXPRESSION, ISOFORM D-RELATED"/>
    <property type="match status" value="1"/>
</dbReference>
<evidence type="ECO:0000313" key="2">
    <source>
        <dbReference type="EMBL" id="KAL1492139.1"/>
    </source>
</evidence>
<sequence>MCAAVICSKKFLTKFIEIYKDHPALWKVKSKEYSNKQAKNKAYNALIEYCKLYYPDADREFVYKKIQNLRGCFRKELKKVEASQRSRDVTDLYEPRLWYFNLLLFTTDQETPLENIDNENFMGESNDFIENEDFKLEEEESFSENTDDFLDSSSQLNDMKNIAGEIQDDSYVKLEGDSNEPATATHQVNLLISNSEHRKRKYWSDQQQEDFTKPCIEVLQPKETIDEFQAIGINVASKLRKMESTQQVLAEGLINKILLKGLFKELTRTSDILDSFIGSSSN</sequence>
<protein>
    <recommendedName>
        <fullName evidence="1">MADF domain-containing protein</fullName>
    </recommendedName>
</protein>
<name>A0ABD1EEL9_HYPHA</name>
<evidence type="ECO:0000259" key="1">
    <source>
        <dbReference type="PROSITE" id="PS51029"/>
    </source>
</evidence>
<proteinExistence type="predicted"/>
<dbReference type="EMBL" id="JBDJPC010000009">
    <property type="protein sequence ID" value="KAL1492139.1"/>
    <property type="molecule type" value="Genomic_DNA"/>
</dbReference>
<dbReference type="SMART" id="SM00595">
    <property type="entry name" value="MADF"/>
    <property type="match status" value="1"/>
</dbReference>
<dbReference type="PANTHER" id="PTHR21505">
    <property type="entry name" value="MADF DOMAIN-CONTAINING PROTEIN-RELATED"/>
    <property type="match status" value="1"/>
</dbReference>